<sequence>MEKNKKRKNVRSKRKFQSLFLEDRNDGIVDVTTDFIVEIKRLLGILVFVDIEGEQCQKSRLL</sequence>
<reference evidence="1" key="1">
    <citation type="submission" date="2021-10" db="EMBL/GenBank/DDBJ databases">
        <title>Melipona bicolor Genome sequencing and assembly.</title>
        <authorList>
            <person name="Araujo N.S."/>
            <person name="Arias M.C."/>
        </authorList>
    </citation>
    <scope>NUCLEOTIDE SEQUENCE</scope>
    <source>
        <strain evidence="1">USP_2M_L1-L4_2017</strain>
        <tissue evidence="1">Whole body</tissue>
    </source>
</reference>
<dbReference type="EMBL" id="JAHYIQ010000018">
    <property type="protein sequence ID" value="KAK1124206.1"/>
    <property type="molecule type" value="Genomic_DNA"/>
</dbReference>
<gene>
    <name evidence="1" type="ORF">K0M31_006581</name>
</gene>
<comment type="caution">
    <text evidence="1">The sequence shown here is derived from an EMBL/GenBank/DDBJ whole genome shotgun (WGS) entry which is preliminary data.</text>
</comment>
<protein>
    <submittedName>
        <fullName evidence="1">Uncharacterized protein</fullName>
    </submittedName>
</protein>
<dbReference type="AlphaFoldDB" id="A0AA40FSL6"/>
<keyword evidence="2" id="KW-1185">Reference proteome</keyword>
<dbReference type="Proteomes" id="UP001177670">
    <property type="component" value="Unassembled WGS sequence"/>
</dbReference>
<evidence type="ECO:0000313" key="1">
    <source>
        <dbReference type="EMBL" id="KAK1124206.1"/>
    </source>
</evidence>
<evidence type="ECO:0000313" key="2">
    <source>
        <dbReference type="Proteomes" id="UP001177670"/>
    </source>
</evidence>
<organism evidence="1 2">
    <name type="scientific">Melipona bicolor</name>
    <dbReference type="NCBI Taxonomy" id="60889"/>
    <lineage>
        <taxon>Eukaryota</taxon>
        <taxon>Metazoa</taxon>
        <taxon>Ecdysozoa</taxon>
        <taxon>Arthropoda</taxon>
        <taxon>Hexapoda</taxon>
        <taxon>Insecta</taxon>
        <taxon>Pterygota</taxon>
        <taxon>Neoptera</taxon>
        <taxon>Endopterygota</taxon>
        <taxon>Hymenoptera</taxon>
        <taxon>Apocrita</taxon>
        <taxon>Aculeata</taxon>
        <taxon>Apoidea</taxon>
        <taxon>Anthophila</taxon>
        <taxon>Apidae</taxon>
        <taxon>Melipona</taxon>
    </lineage>
</organism>
<accession>A0AA40FSL6</accession>
<proteinExistence type="predicted"/>
<name>A0AA40FSL6_9HYME</name>